<comment type="function">
    <text evidence="6">Methylates ribosomal protein L11.</text>
</comment>
<dbReference type="InterPro" id="IPR050078">
    <property type="entry name" value="Ribosomal_L11_MeTrfase_PrmA"/>
</dbReference>
<dbReference type="EC" id="2.1.1.-" evidence="6"/>
<evidence type="ECO:0000256" key="6">
    <source>
        <dbReference type="HAMAP-Rule" id="MF_00735"/>
    </source>
</evidence>
<comment type="similarity">
    <text evidence="1 6">Belongs to the methyltransferase superfamily. PrmA family.</text>
</comment>
<dbReference type="GO" id="GO:0005840">
    <property type="term" value="C:ribosome"/>
    <property type="evidence" value="ECO:0007669"/>
    <property type="project" value="UniProtKB-KW"/>
</dbReference>
<keyword evidence="5 6" id="KW-0949">S-adenosyl-L-methionine</keyword>
<name>A0ABY4E138_9NEIS</name>
<dbReference type="InterPro" id="IPR029063">
    <property type="entry name" value="SAM-dependent_MTases_sf"/>
</dbReference>
<proteinExistence type="inferred from homology"/>
<evidence type="ECO:0000256" key="2">
    <source>
        <dbReference type="ARBA" id="ARBA00022490"/>
    </source>
</evidence>
<dbReference type="Proteomes" id="UP000832011">
    <property type="component" value="Chromosome"/>
</dbReference>
<dbReference type="EMBL" id="CP091511">
    <property type="protein sequence ID" value="UOO89470.1"/>
    <property type="molecule type" value="Genomic_DNA"/>
</dbReference>
<dbReference type="SUPFAM" id="SSF53335">
    <property type="entry name" value="S-adenosyl-L-methionine-dependent methyltransferases"/>
    <property type="match status" value="1"/>
</dbReference>
<evidence type="ECO:0000256" key="5">
    <source>
        <dbReference type="ARBA" id="ARBA00022691"/>
    </source>
</evidence>
<dbReference type="InterPro" id="IPR004498">
    <property type="entry name" value="Ribosomal_PrmA_MeTrfase"/>
</dbReference>
<keyword evidence="3 6" id="KW-0489">Methyltransferase</keyword>
<dbReference type="NCBIfam" id="TIGR00406">
    <property type="entry name" value="prmA"/>
    <property type="match status" value="1"/>
</dbReference>
<dbReference type="Pfam" id="PF06325">
    <property type="entry name" value="PrmA"/>
    <property type="match status" value="1"/>
</dbReference>
<reference evidence="7 8" key="1">
    <citation type="journal article" date="2022" name="Res Sq">
        <title>Evolution of multicellular longitudinally dividing oral cavity symbionts (Neisseriaceae).</title>
        <authorList>
            <person name="Nyongesa S."/>
            <person name="Weber P."/>
            <person name="Bernet E."/>
            <person name="Pullido F."/>
            <person name="Nieckarz M."/>
            <person name="Delaby M."/>
            <person name="Nieves C."/>
            <person name="Viehboeck T."/>
            <person name="Krause N."/>
            <person name="Rivera-Millot A."/>
            <person name="Nakamura A."/>
            <person name="Vischer N."/>
            <person name="VanNieuwenhze M."/>
            <person name="Brun Y."/>
            <person name="Cava F."/>
            <person name="Bulgheresi S."/>
            <person name="Veyrier F."/>
        </authorList>
    </citation>
    <scope>NUCLEOTIDE SEQUENCE [LARGE SCALE GENOMIC DNA]</scope>
    <source>
        <strain evidence="7 8">SN4</strain>
    </source>
</reference>
<keyword evidence="7" id="KW-0687">Ribonucleoprotein</keyword>
<dbReference type="CDD" id="cd02440">
    <property type="entry name" value="AdoMet_MTases"/>
    <property type="match status" value="1"/>
</dbReference>
<organism evidence="7 8">
    <name type="scientific">Vitreoscilla massiliensis</name>
    <dbReference type="NCBI Taxonomy" id="1689272"/>
    <lineage>
        <taxon>Bacteria</taxon>
        <taxon>Pseudomonadati</taxon>
        <taxon>Pseudomonadota</taxon>
        <taxon>Betaproteobacteria</taxon>
        <taxon>Neisseriales</taxon>
        <taxon>Neisseriaceae</taxon>
        <taxon>Vitreoscilla</taxon>
    </lineage>
</organism>
<feature type="binding site" evidence="6">
    <location>
        <position position="232"/>
    </location>
    <ligand>
        <name>S-adenosyl-L-methionine</name>
        <dbReference type="ChEBI" id="CHEBI:59789"/>
    </ligand>
</feature>
<dbReference type="Gene3D" id="3.40.50.150">
    <property type="entry name" value="Vaccinia Virus protein VP39"/>
    <property type="match status" value="1"/>
</dbReference>
<comment type="subcellular location">
    <subcellularLocation>
        <location evidence="6">Cytoplasm</location>
    </subcellularLocation>
</comment>
<protein>
    <recommendedName>
        <fullName evidence="6">Ribosomal protein L11 methyltransferase</fullName>
        <shortName evidence="6">L11 Mtase</shortName>
        <ecNumber evidence="6">2.1.1.-</ecNumber>
    </recommendedName>
</protein>
<evidence type="ECO:0000256" key="1">
    <source>
        <dbReference type="ARBA" id="ARBA00009741"/>
    </source>
</evidence>
<gene>
    <name evidence="6 7" type="primary">prmA</name>
    <name evidence="7" type="ORF">LVJ82_00370</name>
</gene>
<dbReference type="GO" id="GO:0032259">
    <property type="term" value="P:methylation"/>
    <property type="evidence" value="ECO:0007669"/>
    <property type="project" value="UniProtKB-KW"/>
</dbReference>
<comment type="catalytic activity">
    <reaction evidence="6">
        <text>L-lysyl-[protein] + 3 S-adenosyl-L-methionine = N(6),N(6),N(6)-trimethyl-L-lysyl-[protein] + 3 S-adenosyl-L-homocysteine + 3 H(+)</text>
        <dbReference type="Rhea" id="RHEA:54192"/>
        <dbReference type="Rhea" id="RHEA-COMP:9752"/>
        <dbReference type="Rhea" id="RHEA-COMP:13826"/>
        <dbReference type="ChEBI" id="CHEBI:15378"/>
        <dbReference type="ChEBI" id="CHEBI:29969"/>
        <dbReference type="ChEBI" id="CHEBI:57856"/>
        <dbReference type="ChEBI" id="CHEBI:59789"/>
        <dbReference type="ChEBI" id="CHEBI:61961"/>
    </reaction>
</comment>
<feature type="binding site" evidence="6">
    <location>
        <position position="171"/>
    </location>
    <ligand>
        <name>S-adenosyl-L-methionine</name>
        <dbReference type="ChEBI" id="CHEBI:59789"/>
    </ligand>
</feature>
<keyword evidence="2 6" id="KW-0963">Cytoplasm</keyword>
<dbReference type="PANTHER" id="PTHR43648:SF1">
    <property type="entry name" value="ELECTRON TRANSFER FLAVOPROTEIN BETA SUBUNIT LYSINE METHYLTRANSFERASE"/>
    <property type="match status" value="1"/>
</dbReference>
<evidence type="ECO:0000313" key="7">
    <source>
        <dbReference type="EMBL" id="UOO89470.1"/>
    </source>
</evidence>
<feature type="binding site" evidence="6">
    <location>
        <position position="193"/>
    </location>
    <ligand>
        <name>S-adenosyl-L-methionine</name>
        <dbReference type="ChEBI" id="CHEBI:59789"/>
    </ligand>
</feature>
<accession>A0ABY4E138</accession>
<dbReference type="HAMAP" id="MF_00735">
    <property type="entry name" value="Methyltr_PrmA"/>
    <property type="match status" value="1"/>
</dbReference>
<dbReference type="PIRSF" id="PIRSF000401">
    <property type="entry name" value="RPL11_MTase"/>
    <property type="match status" value="1"/>
</dbReference>
<keyword evidence="7" id="KW-0689">Ribosomal protein</keyword>
<evidence type="ECO:0000256" key="3">
    <source>
        <dbReference type="ARBA" id="ARBA00022603"/>
    </source>
</evidence>
<evidence type="ECO:0000313" key="8">
    <source>
        <dbReference type="Proteomes" id="UP000832011"/>
    </source>
</evidence>
<keyword evidence="8" id="KW-1185">Reference proteome</keyword>
<dbReference type="RefSeq" id="WP_058357159.1">
    <property type="nucleotide sequence ID" value="NZ_CABKVG010000010.1"/>
</dbReference>
<sequence length="296" mass="32014">MPFLQVNIVVPSSHAELLSDELMEVGALSTAIEDAYAGTDKEQPIFDEPNEPSAEIWEQSLIIAMFDADTDVDAAVAALPANMRPVKEAYTITEVADQDWVKLTQSQFDPIHVSERLWITPTWHEAPTDGSINIELDPGLAFGTGSHPTTFLCLRWLDANMPQGATVLDYGCGSGILAITAAKLGASHVVGVDIDKQAIRASHDNAAQNNVSIDVYLPDAQPEGQFDVVVANILANPLRMLGQMLAGRVKNGGQIVLSGILAEQVDEISALYQQWFDMKPATIQDGWACLFGTKRA</sequence>
<dbReference type="GO" id="GO:0008168">
    <property type="term" value="F:methyltransferase activity"/>
    <property type="evidence" value="ECO:0007669"/>
    <property type="project" value="UniProtKB-KW"/>
</dbReference>
<keyword evidence="4 6" id="KW-0808">Transferase</keyword>
<feature type="binding site" evidence="6">
    <location>
        <position position="150"/>
    </location>
    <ligand>
        <name>S-adenosyl-L-methionine</name>
        <dbReference type="ChEBI" id="CHEBI:59789"/>
    </ligand>
</feature>
<evidence type="ECO:0000256" key="4">
    <source>
        <dbReference type="ARBA" id="ARBA00022679"/>
    </source>
</evidence>
<dbReference type="PANTHER" id="PTHR43648">
    <property type="entry name" value="ELECTRON TRANSFER FLAVOPROTEIN BETA SUBUNIT LYSINE METHYLTRANSFERASE"/>
    <property type="match status" value="1"/>
</dbReference>